<keyword evidence="4" id="KW-1185">Reference proteome</keyword>
<keyword evidence="1" id="KW-0560">Oxidoreductase</keyword>
<dbReference type="PANTHER" id="PTHR13847:SF289">
    <property type="entry name" value="GLYCINE OXIDASE"/>
    <property type="match status" value="1"/>
</dbReference>
<proteinExistence type="predicted"/>
<reference evidence="3 4" key="1">
    <citation type="submission" date="2023-05" db="EMBL/GenBank/DDBJ databases">
        <title>Sedimentitalea sp. nov. JM2-8.</title>
        <authorList>
            <person name="Huang J."/>
        </authorList>
    </citation>
    <scope>NUCLEOTIDE SEQUENCE [LARGE SCALE GENOMIC DNA]</scope>
    <source>
        <strain evidence="3 4">JM2-8</strain>
    </source>
</reference>
<dbReference type="Gene3D" id="3.30.9.10">
    <property type="entry name" value="D-Amino Acid Oxidase, subunit A, domain 2"/>
    <property type="match status" value="2"/>
</dbReference>
<evidence type="ECO:0000313" key="4">
    <source>
        <dbReference type="Proteomes" id="UP001227126"/>
    </source>
</evidence>
<dbReference type="Proteomes" id="UP001227126">
    <property type="component" value="Unassembled WGS sequence"/>
</dbReference>
<protein>
    <submittedName>
        <fullName evidence="3">FAD-dependent oxidoreductase</fullName>
    </submittedName>
</protein>
<dbReference type="Gene3D" id="3.50.50.60">
    <property type="entry name" value="FAD/NAD(P)-binding domain"/>
    <property type="match status" value="2"/>
</dbReference>
<sequence>MSDVTIIGAGVAGLWAARSCLARGLRPRLIDRTGAPGPHGCSWWAGGMLAPECEGALAEPLIVAHGRKAAALWRQVTELHEQGTLVLAPERDRAELDRFAARTEGHVTCDPDAITALEPDLGGRHRRGLFFTDEAHLDPRQALADLVEALATSGVTVETGMAEPSGLDGPVIDCRGLAARRDLAGLRGVRGEMIVLRTDEITLTRPIRLLHPRHPLYVVPRAGGRFMLGATQIETGARGGVTARSALELLSAAYALDPRFAEAEILEMGADLRPAFADNVPRVVRRGRILHLNGLFRHGFLMAPALAEQAAEFLSTGKTGDLFHED</sequence>
<dbReference type="InterPro" id="IPR036188">
    <property type="entry name" value="FAD/NAD-bd_sf"/>
</dbReference>
<evidence type="ECO:0000313" key="3">
    <source>
        <dbReference type="EMBL" id="MDK3074333.1"/>
    </source>
</evidence>
<evidence type="ECO:0000259" key="2">
    <source>
        <dbReference type="Pfam" id="PF01266"/>
    </source>
</evidence>
<dbReference type="EMBL" id="JASNJE010000018">
    <property type="protein sequence ID" value="MDK3074333.1"/>
    <property type="molecule type" value="Genomic_DNA"/>
</dbReference>
<organism evidence="3 4">
    <name type="scientific">Sedimentitalea xiamensis</name>
    <dbReference type="NCBI Taxonomy" id="3050037"/>
    <lineage>
        <taxon>Bacteria</taxon>
        <taxon>Pseudomonadati</taxon>
        <taxon>Pseudomonadota</taxon>
        <taxon>Alphaproteobacteria</taxon>
        <taxon>Rhodobacterales</taxon>
        <taxon>Paracoccaceae</taxon>
        <taxon>Sedimentitalea</taxon>
    </lineage>
</organism>
<dbReference type="Pfam" id="PF01266">
    <property type="entry name" value="DAO"/>
    <property type="match status" value="1"/>
</dbReference>
<dbReference type="InterPro" id="IPR006076">
    <property type="entry name" value="FAD-dep_OxRdtase"/>
</dbReference>
<accession>A0ABT7FGU2</accession>
<feature type="domain" description="FAD dependent oxidoreductase" evidence="2">
    <location>
        <begin position="3"/>
        <end position="312"/>
    </location>
</feature>
<dbReference type="RefSeq" id="WP_284486264.1">
    <property type="nucleotide sequence ID" value="NZ_JASNJE010000018.1"/>
</dbReference>
<gene>
    <name evidence="3" type="ORF">QO034_14600</name>
</gene>
<comment type="caution">
    <text evidence="3">The sequence shown here is derived from an EMBL/GenBank/DDBJ whole genome shotgun (WGS) entry which is preliminary data.</text>
</comment>
<evidence type="ECO:0000256" key="1">
    <source>
        <dbReference type="ARBA" id="ARBA00023002"/>
    </source>
</evidence>
<dbReference type="SUPFAM" id="SSF51905">
    <property type="entry name" value="FAD/NAD(P)-binding domain"/>
    <property type="match status" value="1"/>
</dbReference>
<dbReference type="SUPFAM" id="SSF54373">
    <property type="entry name" value="FAD-linked reductases, C-terminal domain"/>
    <property type="match status" value="1"/>
</dbReference>
<dbReference type="PANTHER" id="PTHR13847">
    <property type="entry name" value="SARCOSINE DEHYDROGENASE-RELATED"/>
    <property type="match status" value="1"/>
</dbReference>
<name>A0ABT7FGU2_9RHOB</name>